<dbReference type="PROSITE" id="PS51462">
    <property type="entry name" value="NUDIX"/>
    <property type="match status" value="1"/>
</dbReference>
<gene>
    <name evidence="11" type="ORF">UFOPK2342_00160</name>
    <name evidence="12" type="ORF">UFOPK2423_00260</name>
    <name evidence="13" type="ORF">UFOPK3266_00296</name>
</gene>
<dbReference type="GO" id="GO:0035529">
    <property type="term" value="F:NADH pyrophosphatase activity"/>
    <property type="evidence" value="ECO:0007669"/>
    <property type="project" value="TreeGrafter"/>
</dbReference>
<dbReference type="EC" id="3.6.1.22" evidence="4"/>
<evidence type="ECO:0000256" key="7">
    <source>
        <dbReference type="ARBA" id="ARBA00022842"/>
    </source>
</evidence>
<dbReference type="InterPro" id="IPR000086">
    <property type="entry name" value="NUDIX_hydrolase_dom"/>
</dbReference>
<accession>A0A6J7B7K1</accession>
<dbReference type="Pfam" id="PF00293">
    <property type="entry name" value="NUDIX"/>
    <property type="match status" value="1"/>
</dbReference>
<evidence type="ECO:0000256" key="6">
    <source>
        <dbReference type="ARBA" id="ARBA00022801"/>
    </source>
</evidence>
<dbReference type="PANTHER" id="PTHR42904">
    <property type="entry name" value="NUDIX HYDROLASE, NUDC SUBFAMILY"/>
    <property type="match status" value="1"/>
</dbReference>
<evidence type="ECO:0000256" key="4">
    <source>
        <dbReference type="ARBA" id="ARBA00012381"/>
    </source>
</evidence>
<dbReference type="Pfam" id="PF09297">
    <property type="entry name" value="Zn_ribbon_NUD"/>
    <property type="match status" value="1"/>
</dbReference>
<evidence type="ECO:0000256" key="1">
    <source>
        <dbReference type="ARBA" id="ARBA00001946"/>
    </source>
</evidence>
<keyword evidence="5" id="KW-0479">Metal-binding</keyword>
<sequence length="291" mass="31862">MRREDLLLAATSVNPGLDRAAHLRIDLTALAAYPSKTLEVASGAVRTHDGLLHLTDASPQLDAVIFLGLDTAGVAYFAKSGEGDFTSLREVVSQFSAFERLLAAHAVALMNWHESHPHCPRCGSPTVMSSAGNARLCEKDQRELYPRTDSAVIVLVKDVDDRILLGRQASWPEGRYSTFAGFVEPGESFESAVEREVLEECGIVSEQINYLGSQPWPFPASIMVAFEAIAKDPSQALADGVEIERVEWFSRAQFKEATDSGRLVLPPSISIARRMIEGWYGEVLTGGEAWR</sequence>
<dbReference type="InterPro" id="IPR020084">
    <property type="entry name" value="NUDIX_hydrolase_CS"/>
</dbReference>
<evidence type="ECO:0000256" key="9">
    <source>
        <dbReference type="ARBA" id="ARBA00023679"/>
    </source>
</evidence>
<dbReference type="InterPro" id="IPR049734">
    <property type="entry name" value="NudC-like_C"/>
</dbReference>
<dbReference type="PROSITE" id="PS00893">
    <property type="entry name" value="NUDIX_BOX"/>
    <property type="match status" value="1"/>
</dbReference>
<dbReference type="PANTHER" id="PTHR42904:SF6">
    <property type="entry name" value="NAD-CAPPED RNA HYDROLASE NUDT12"/>
    <property type="match status" value="1"/>
</dbReference>
<dbReference type="GO" id="GO:0005829">
    <property type="term" value="C:cytosol"/>
    <property type="evidence" value="ECO:0007669"/>
    <property type="project" value="TreeGrafter"/>
</dbReference>
<dbReference type="GO" id="GO:0019677">
    <property type="term" value="P:NAD+ catabolic process"/>
    <property type="evidence" value="ECO:0007669"/>
    <property type="project" value="TreeGrafter"/>
</dbReference>
<evidence type="ECO:0000259" key="10">
    <source>
        <dbReference type="PROSITE" id="PS51462"/>
    </source>
</evidence>
<dbReference type="InterPro" id="IPR015376">
    <property type="entry name" value="Znr_NADH_PPase"/>
</dbReference>
<keyword evidence="8" id="KW-0520">NAD</keyword>
<name>A0A6J7B7K1_9ZZZZ</name>
<dbReference type="InterPro" id="IPR015797">
    <property type="entry name" value="NUDIX_hydrolase-like_dom_sf"/>
</dbReference>
<dbReference type="CDD" id="cd03429">
    <property type="entry name" value="NUDIX_NADH_pyrophosphatase_Nudt13"/>
    <property type="match status" value="1"/>
</dbReference>
<evidence type="ECO:0000256" key="2">
    <source>
        <dbReference type="ARBA" id="ARBA00001947"/>
    </source>
</evidence>
<feature type="domain" description="Nudix hydrolase" evidence="10">
    <location>
        <begin position="146"/>
        <end position="277"/>
    </location>
</feature>
<comment type="similarity">
    <text evidence="3">Belongs to the Nudix hydrolase family. NudC subfamily.</text>
</comment>
<dbReference type="InterPro" id="IPR050241">
    <property type="entry name" value="NAD-cap_RNA_hydrolase_NudC"/>
</dbReference>
<dbReference type="NCBIfam" id="NF001299">
    <property type="entry name" value="PRK00241.1"/>
    <property type="match status" value="1"/>
</dbReference>
<keyword evidence="6" id="KW-0378">Hydrolase</keyword>
<evidence type="ECO:0000256" key="8">
    <source>
        <dbReference type="ARBA" id="ARBA00023027"/>
    </source>
</evidence>
<dbReference type="Gene3D" id="3.90.79.10">
    <property type="entry name" value="Nucleoside Triphosphate Pyrophosphohydrolase"/>
    <property type="match status" value="1"/>
</dbReference>
<comment type="catalytic activity">
    <reaction evidence="9">
        <text>a 5'-end NAD(+)-phospho-ribonucleoside in mRNA + H2O = a 5'-end phospho-adenosine-phospho-ribonucleoside in mRNA + beta-nicotinamide D-ribonucleotide + 2 H(+)</text>
        <dbReference type="Rhea" id="RHEA:60876"/>
        <dbReference type="Rhea" id="RHEA-COMP:15698"/>
        <dbReference type="Rhea" id="RHEA-COMP:15719"/>
        <dbReference type="ChEBI" id="CHEBI:14649"/>
        <dbReference type="ChEBI" id="CHEBI:15377"/>
        <dbReference type="ChEBI" id="CHEBI:15378"/>
        <dbReference type="ChEBI" id="CHEBI:144029"/>
        <dbReference type="ChEBI" id="CHEBI:144051"/>
    </reaction>
    <physiologicalReaction direction="left-to-right" evidence="9">
        <dbReference type="Rhea" id="RHEA:60877"/>
    </physiologicalReaction>
</comment>
<dbReference type="EMBL" id="CAEZXN010000003">
    <property type="protein sequence ID" value="CAB4685952.1"/>
    <property type="molecule type" value="Genomic_DNA"/>
</dbReference>
<evidence type="ECO:0000313" key="13">
    <source>
        <dbReference type="EMBL" id="CAB4841055.1"/>
    </source>
</evidence>
<dbReference type="AlphaFoldDB" id="A0A6J7B7K1"/>
<keyword evidence="7" id="KW-0460">Magnesium</keyword>
<protein>
    <recommendedName>
        <fullName evidence="4">NAD(+) diphosphatase</fullName>
        <ecNumber evidence="4">3.6.1.22</ecNumber>
    </recommendedName>
</protein>
<dbReference type="SUPFAM" id="SSF55811">
    <property type="entry name" value="Nudix"/>
    <property type="match status" value="1"/>
</dbReference>
<comment type="cofactor">
    <cofactor evidence="2">
        <name>Zn(2+)</name>
        <dbReference type="ChEBI" id="CHEBI:29105"/>
    </cofactor>
</comment>
<dbReference type="Gene3D" id="3.90.79.20">
    <property type="match status" value="1"/>
</dbReference>
<organism evidence="13">
    <name type="scientific">freshwater metagenome</name>
    <dbReference type="NCBI Taxonomy" id="449393"/>
    <lineage>
        <taxon>unclassified sequences</taxon>
        <taxon>metagenomes</taxon>
        <taxon>ecological metagenomes</taxon>
    </lineage>
</organism>
<evidence type="ECO:0000256" key="5">
    <source>
        <dbReference type="ARBA" id="ARBA00022723"/>
    </source>
</evidence>
<dbReference type="GO" id="GO:0046872">
    <property type="term" value="F:metal ion binding"/>
    <property type="evidence" value="ECO:0007669"/>
    <property type="project" value="UniProtKB-KW"/>
</dbReference>
<dbReference type="GO" id="GO:0006742">
    <property type="term" value="P:NADP+ catabolic process"/>
    <property type="evidence" value="ECO:0007669"/>
    <property type="project" value="TreeGrafter"/>
</dbReference>
<proteinExistence type="inferred from homology"/>
<comment type="cofactor">
    <cofactor evidence="1">
        <name>Mg(2+)</name>
        <dbReference type="ChEBI" id="CHEBI:18420"/>
    </cofactor>
</comment>
<evidence type="ECO:0000256" key="3">
    <source>
        <dbReference type="ARBA" id="ARBA00009595"/>
    </source>
</evidence>
<dbReference type="EMBL" id="CAFBAA010000004">
    <property type="protein sequence ID" value="CAB4841055.1"/>
    <property type="molecule type" value="Genomic_DNA"/>
</dbReference>
<reference evidence="13" key="1">
    <citation type="submission" date="2020-05" db="EMBL/GenBank/DDBJ databases">
        <authorList>
            <person name="Chiriac C."/>
            <person name="Salcher M."/>
            <person name="Ghai R."/>
            <person name="Kavagutti S V."/>
        </authorList>
    </citation>
    <scope>NUCLEOTIDE SEQUENCE</scope>
</reference>
<dbReference type="EMBL" id="CAEZXB010000002">
    <property type="protein sequence ID" value="CAB4666471.1"/>
    <property type="molecule type" value="Genomic_DNA"/>
</dbReference>
<evidence type="ECO:0000313" key="11">
    <source>
        <dbReference type="EMBL" id="CAB4666471.1"/>
    </source>
</evidence>
<evidence type="ECO:0000313" key="12">
    <source>
        <dbReference type="EMBL" id="CAB4685952.1"/>
    </source>
</evidence>